<dbReference type="PANTHER" id="PTHR35394">
    <property type="entry name" value="DUF3176 DOMAIN-CONTAINING PROTEIN"/>
    <property type="match status" value="1"/>
</dbReference>
<evidence type="ECO:0000313" key="2">
    <source>
        <dbReference type="EMBL" id="KAF7196296.1"/>
    </source>
</evidence>
<comment type="caution">
    <text evidence="2">The sequence shown here is derived from an EMBL/GenBank/DDBJ whole genome shotgun (WGS) entry which is preliminary data.</text>
</comment>
<keyword evidence="1" id="KW-0472">Membrane</keyword>
<keyword evidence="1" id="KW-1133">Transmembrane helix</keyword>
<accession>A0A8H6RU76</accession>
<dbReference type="Pfam" id="PF11374">
    <property type="entry name" value="DUF3176"/>
    <property type="match status" value="1"/>
</dbReference>
<evidence type="ECO:0000256" key="1">
    <source>
        <dbReference type="SAM" id="Phobius"/>
    </source>
</evidence>
<organism evidence="2 3">
    <name type="scientific">Pseudocercospora fuligena</name>
    <dbReference type="NCBI Taxonomy" id="685502"/>
    <lineage>
        <taxon>Eukaryota</taxon>
        <taxon>Fungi</taxon>
        <taxon>Dikarya</taxon>
        <taxon>Ascomycota</taxon>
        <taxon>Pezizomycotina</taxon>
        <taxon>Dothideomycetes</taxon>
        <taxon>Dothideomycetidae</taxon>
        <taxon>Mycosphaerellales</taxon>
        <taxon>Mycosphaerellaceae</taxon>
        <taxon>Pseudocercospora</taxon>
    </lineage>
</organism>
<feature type="transmembrane region" description="Helical" evidence="1">
    <location>
        <begin position="195"/>
        <end position="213"/>
    </location>
</feature>
<proteinExistence type="predicted"/>
<reference evidence="2" key="1">
    <citation type="submission" date="2020-04" db="EMBL/GenBank/DDBJ databases">
        <title>Draft genome resource of the tomato pathogen Pseudocercospora fuligena.</title>
        <authorList>
            <person name="Zaccaron A."/>
        </authorList>
    </citation>
    <scope>NUCLEOTIDE SEQUENCE</scope>
    <source>
        <strain evidence="2">PF001</strain>
    </source>
</reference>
<dbReference type="PANTHER" id="PTHR35394:SF5">
    <property type="entry name" value="DUF3176 DOMAIN-CONTAINING PROTEIN"/>
    <property type="match status" value="1"/>
</dbReference>
<dbReference type="EMBL" id="JABCIY010000027">
    <property type="protein sequence ID" value="KAF7196296.1"/>
    <property type="molecule type" value="Genomic_DNA"/>
</dbReference>
<feature type="transmembrane region" description="Helical" evidence="1">
    <location>
        <begin position="95"/>
        <end position="115"/>
    </location>
</feature>
<sequence length="712" mass="78693">MTSYKPVQGPYQEPEQIALHQYSSPEITGYSTHRRPFEREHSDFSYAGAGPSGSDDVKLIPTTFHQPADSSSQIKEYVPSRLHPHRIFTNWWREAVAIFLLVGSAIATFATLYPYQGRPIPQWPLKITPNALLSVYMLILRGSVGYLLAEGIAHQKWRWFDEKERPLYDLALHDEASRGPYGAVKLLFRTSIKHVWHWLGCILVIVAIFIGPFSQQVIQYVDFVVPVESGTPLASIPRNNVFKGAGVHDGAGQISFTAPEQAAINAGTFAPGGQVPFVCPSGNCTFPQYTTVGYCSQCQDISSSLKIEYRNFTGGEVDNNSPGCRTTAPPHGLSSTWLNLTSARNYSTFGLADYKTFQLIFGLPYGPFDPNTGLAPTGCDDPADKDSWRCRSYGAANCTMYPCMRTFSGNITDNVLSETLITETPEDGPLNTMGYTAEGYTVFAAINATCLTSSELEFLISAGYQRNASTEWISYNMTGNATQFADGEGPVSSSTVTKQELVDFEKEIEKRGCLYIMDLYFANSLFNFLEVPWTGNLTGYTSNDGLQLVAFEGPQVLNTLYNFGDFSFNFTDSLFKNLSTSLTNYMRTTPGYNSTALTVGVSGSQFTNKTCLKVAWPWLSLPYLLVLFTLIYVAGALLSLGSLSHGMRTWRGSPLPMIFHGPQHVASRAGQSRDLQDIKDMERIAKHMRVRLVPGADGSMQMHVQDTQGVPR</sequence>
<dbReference type="AlphaFoldDB" id="A0A8H6RU76"/>
<protein>
    <recommendedName>
        <fullName evidence="4">DUF3176 domain containing protein</fullName>
    </recommendedName>
</protein>
<evidence type="ECO:0000313" key="3">
    <source>
        <dbReference type="Proteomes" id="UP000660729"/>
    </source>
</evidence>
<feature type="transmembrane region" description="Helical" evidence="1">
    <location>
        <begin position="615"/>
        <end position="641"/>
    </location>
</feature>
<dbReference type="InterPro" id="IPR021514">
    <property type="entry name" value="DUF3176"/>
</dbReference>
<gene>
    <name evidence="2" type="ORF">HII31_02363</name>
</gene>
<keyword evidence="3" id="KW-1185">Reference proteome</keyword>
<keyword evidence="1" id="KW-0812">Transmembrane</keyword>
<evidence type="ECO:0008006" key="4">
    <source>
        <dbReference type="Google" id="ProtNLM"/>
    </source>
</evidence>
<name>A0A8H6RU76_9PEZI</name>
<dbReference type="Proteomes" id="UP000660729">
    <property type="component" value="Unassembled WGS sequence"/>
</dbReference>
<feature type="transmembrane region" description="Helical" evidence="1">
    <location>
        <begin position="127"/>
        <end position="149"/>
    </location>
</feature>
<dbReference type="OrthoDB" id="5376804at2759"/>